<dbReference type="Pfam" id="PF23500">
    <property type="entry name" value="DUF7133"/>
    <property type="match status" value="1"/>
</dbReference>
<evidence type="ECO:0000256" key="4">
    <source>
        <dbReference type="ARBA" id="ARBA00023008"/>
    </source>
</evidence>
<feature type="domain" description="Blue (type 1) copper" evidence="6">
    <location>
        <begin position="1086"/>
        <end position="1206"/>
    </location>
</feature>
<dbReference type="InterPro" id="IPR016024">
    <property type="entry name" value="ARM-type_fold"/>
</dbReference>
<feature type="domain" description="DUF7133" evidence="8">
    <location>
        <begin position="284"/>
        <end position="674"/>
    </location>
</feature>
<evidence type="ECO:0000259" key="6">
    <source>
        <dbReference type="Pfam" id="PF00127"/>
    </source>
</evidence>
<evidence type="ECO:0000259" key="8">
    <source>
        <dbReference type="Pfam" id="PF23500"/>
    </source>
</evidence>
<accession>A0A7K1XZH2</accession>
<evidence type="ECO:0000256" key="2">
    <source>
        <dbReference type="ARBA" id="ARBA00022723"/>
    </source>
</evidence>
<dbReference type="NCBIfam" id="TIGR02604">
    <property type="entry name" value="Piru_Ver_Nterm"/>
    <property type="match status" value="1"/>
</dbReference>
<dbReference type="InterPro" id="IPR029062">
    <property type="entry name" value="Class_I_gatase-like"/>
</dbReference>
<dbReference type="GO" id="GO:0005507">
    <property type="term" value="F:copper ion binding"/>
    <property type="evidence" value="ECO:0007669"/>
    <property type="project" value="InterPro"/>
</dbReference>
<dbReference type="InterPro" id="IPR011989">
    <property type="entry name" value="ARM-like"/>
</dbReference>
<dbReference type="InterPro" id="IPR029010">
    <property type="entry name" value="ThuA-like"/>
</dbReference>
<evidence type="ECO:0000259" key="7">
    <source>
        <dbReference type="Pfam" id="PF06283"/>
    </source>
</evidence>
<dbReference type="InterPro" id="IPR013320">
    <property type="entry name" value="ConA-like_dom_sf"/>
</dbReference>
<dbReference type="InterPro" id="IPR028871">
    <property type="entry name" value="BlueCu_1_BS"/>
</dbReference>
<reference evidence="9 10" key="1">
    <citation type="submission" date="2019-11" db="EMBL/GenBank/DDBJ databases">
        <title>Pedobacter sp. HMF7056 Genome sequencing and assembly.</title>
        <authorList>
            <person name="Kang H."/>
            <person name="Kim H."/>
            <person name="Joh K."/>
        </authorList>
    </citation>
    <scope>NUCLEOTIDE SEQUENCE [LARGE SCALE GENOMIC DNA]</scope>
    <source>
        <strain evidence="9 10">HMF7056</strain>
    </source>
</reference>
<dbReference type="SUPFAM" id="SSF50952">
    <property type="entry name" value="Soluble quinoprotein glucose dehydrogenase"/>
    <property type="match status" value="1"/>
</dbReference>
<dbReference type="Gene3D" id="2.60.40.420">
    <property type="entry name" value="Cupredoxins - blue copper proteins"/>
    <property type="match status" value="1"/>
</dbReference>
<evidence type="ECO:0000256" key="3">
    <source>
        <dbReference type="ARBA" id="ARBA00022982"/>
    </source>
</evidence>
<dbReference type="Pfam" id="PF00127">
    <property type="entry name" value="Copper-bind"/>
    <property type="match status" value="1"/>
</dbReference>
<dbReference type="Proteomes" id="UP000451233">
    <property type="component" value="Unassembled WGS sequence"/>
</dbReference>
<dbReference type="InterPro" id="IPR055557">
    <property type="entry name" value="DUF7133"/>
</dbReference>
<dbReference type="GO" id="GO:0009055">
    <property type="term" value="F:electron transfer activity"/>
    <property type="evidence" value="ECO:0007669"/>
    <property type="project" value="InterPro"/>
</dbReference>
<comment type="caution">
    <text evidence="9">The sequence shown here is derived from an EMBL/GenBank/DDBJ whole genome shotgun (WGS) entry which is preliminary data.</text>
</comment>
<dbReference type="PROSITE" id="PS00196">
    <property type="entry name" value="COPPER_BLUE"/>
    <property type="match status" value="1"/>
</dbReference>
<dbReference type="Pfam" id="PF06283">
    <property type="entry name" value="ThuA"/>
    <property type="match status" value="1"/>
</dbReference>
<proteinExistence type="predicted"/>
<protein>
    <submittedName>
        <fullName evidence="9">Dehydrogenase</fullName>
    </submittedName>
</protein>
<feature type="region of interest" description="Disordered" evidence="5">
    <location>
        <begin position="1048"/>
        <end position="1075"/>
    </location>
</feature>
<dbReference type="InterPro" id="IPR000923">
    <property type="entry name" value="BlueCu_1"/>
</dbReference>
<dbReference type="AlphaFoldDB" id="A0A7K1XZH2"/>
<keyword evidence="4" id="KW-0186">Copper</keyword>
<dbReference type="Gene3D" id="2.120.10.30">
    <property type="entry name" value="TolB, C-terminal domain"/>
    <property type="match status" value="1"/>
</dbReference>
<dbReference type="InterPro" id="IPR013428">
    <property type="entry name" value="Membrane-bound_put_N"/>
</dbReference>
<dbReference type="SUPFAM" id="SSF49899">
    <property type="entry name" value="Concanavalin A-like lectins/glucanases"/>
    <property type="match status" value="1"/>
</dbReference>
<gene>
    <name evidence="9" type="ORF">GS398_13735</name>
</gene>
<keyword evidence="10" id="KW-1185">Reference proteome</keyword>
<organism evidence="9 10">
    <name type="scientific">Hufsiella ginkgonis</name>
    <dbReference type="NCBI Taxonomy" id="2695274"/>
    <lineage>
        <taxon>Bacteria</taxon>
        <taxon>Pseudomonadati</taxon>
        <taxon>Bacteroidota</taxon>
        <taxon>Sphingobacteriia</taxon>
        <taxon>Sphingobacteriales</taxon>
        <taxon>Sphingobacteriaceae</taxon>
        <taxon>Hufsiella</taxon>
    </lineage>
</organism>
<name>A0A7K1XZH2_9SPHI</name>
<keyword evidence="2" id="KW-0479">Metal-binding</keyword>
<evidence type="ECO:0000313" key="10">
    <source>
        <dbReference type="Proteomes" id="UP000451233"/>
    </source>
</evidence>
<evidence type="ECO:0000256" key="1">
    <source>
        <dbReference type="ARBA" id="ARBA00022448"/>
    </source>
</evidence>
<dbReference type="InterPro" id="IPR008972">
    <property type="entry name" value="Cupredoxin"/>
</dbReference>
<dbReference type="Gene3D" id="3.40.50.880">
    <property type="match status" value="1"/>
</dbReference>
<keyword evidence="3" id="KW-0249">Electron transport</keyword>
<dbReference type="PANTHER" id="PTHR33546">
    <property type="entry name" value="LARGE, MULTIFUNCTIONAL SECRETED PROTEIN-RELATED"/>
    <property type="match status" value="1"/>
</dbReference>
<sequence>MKRIIYVFFIGILLLDSCANKTRTTSSSPAKADAANLPAPRRAEILFLGNTSKHHDSGKYAPWLAIELFKSGINVTYTTELNDLNPANLAKYDGLVIYANHDVISPSQESALKDFVEGGKGLIPLHSASGCFKNSEWYIKAVGGQFLSHKMGPFTATITNKNHPVTRDLTEFQTTDETYVHQKLNPDMTVLMERMEDGKREPYTWVRNQGKGRVFYTAYGHDDVTWKKLGFLKLVSNGVLWAIGDQVRDQVERLKVPNVSIYADTIADFTARHLVPKVQPALTPEESIKLIQVPPDFEIRLFAAEPDITNPIAMSWDERGRLWIVESVDYPNTFLETDGAANDRIKICEDTNGDGKADKFTIFADKLNIPTSMVFANGGVIVSMAPYFVFLKDTNGDDKADIRENILTGWEKADTHFGPSNLQYGFNNKIWGVVGSSFTGTAKEDGKPINFRGGVYNVNVDGTGLDFLGNTSNNTWGLGFSEDNNVFISTANNTHAAYYSMHRKFMQRGFSGTTVLPVQKIDGHYDAHAMTPNLRQVDVVGGFTAAAGSHLYTARNFPREYWNRISLVCEPTMRLLHRAVIEPDGAGFTEKDGWNLLASNDEWVGPVQAEVGPDGAVWVSDWYNFIIQHNVFVERQAPSLMVLPFTEQPRGQGNAFSSPLRDIDYGRIYRIVYKKGKSYTAPKLSKNDIPGLVSALNNDNMFWRMTAQRLLVEAKDLSAVTGLINIIGNQSVDSIGLNSPAVHALWTLHGLGALNGANAAALQAATAALAHPAAGVRKAAAEVLPKTQTTEDIFLRNGLLNDPNLNTRLSVFLAVAEMPASEAMGRKLYEASLKPENGKDEWLSRALFAASIAHSEGFMAAAPKPQGDNVVSSDVMSLSERIAKALTNEVYDLGGRNLVMSPNVARKEFTIKANINRRGPDPVQGVIAAQGGILGGYGIYIQDGKLFMTVKQDGRSYTAATSAPLPDRFALAASFAGNGQMTVLIDGKEAASAKAPSLFTQPLVQPLRTTADLDDDNRMGPYTGQFRLRGDMQRATIELKKPVAAVVTPPQTAPKKTSPAKTKTPAKPAAGTAVTKPAAAATGPATVTIRVVKEMMQYDKKLFTVKAGQKVTINFENPDGMQHNMVIIKPGTLPKLGAAADAMLTDPKASAKSYIPSIPEVLFSIKLLDPGDDFQLTFTVPATPGDYPFVCTFPGHWRGMNGIMRVVK</sequence>
<dbReference type="SUPFAM" id="SSF49503">
    <property type="entry name" value="Cupredoxins"/>
    <property type="match status" value="1"/>
</dbReference>
<dbReference type="GO" id="GO:0005975">
    <property type="term" value="P:carbohydrate metabolic process"/>
    <property type="evidence" value="ECO:0007669"/>
    <property type="project" value="UniProtKB-ARBA"/>
</dbReference>
<dbReference type="EMBL" id="WVHS01000003">
    <property type="protein sequence ID" value="MXV16370.1"/>
    <property type="molecule type" value="Genomic_DNA"/>
</dbReference>
<dbReference type="PANTHER" id="PTHR33546:SF1">
    <property type="entry name" value="LARGE, MULTIFUNCTIONAL SECRETED PROTEIN"/>
    <property type="match status" value="1"/>
</dbReference>
<evidence type="ECO:0000313" key="9">
    <source>
        <dbReference type="EMBL" id="MXV16370.1"/>
    </source>
</evidence>
<dbReference type="SUPFAM" id="SSF52317">
    <property type="entry name" value="Class I glutamine amidotransferase-like"/>
    <property type="match status" value="1"/>
</dbReference>
<feature type="domain" description="ThuA-like" evidence="7">
    <location>
        <begin position="46"/>
        <end position="242"/>
    </location>
</feature>
<dbReference type="Gene3D" id="1.25.10.10">
    <property type="entry name" value="Leucine-rich Repeat Variant"/>
    <property type="match status" value="1"/>
</dbReference>
<dbReference type="SUPFAM" id="SSF48371">
    <property type="entry name" value="ARM repeat"/>
    <property type="match status" value="1"/>
</dbReference>
<keyword evidence="1" id="KW-0813">Transport</keyword>
<dbReference type="InterPro" id="IPR011041">
    <property type="entry name" value="Quinoprot_gluc/sorb_DH_b-prop"/>
</dbReference>
<dbReference type="RefSeq" id="WP_160907371.1">
    <property type="nucleotide sequence ID" value="NZ_WVHS01000003.1"/>
</dbReference>
<dbReference type="GO" id="GO:0004553">
    <property type="term" value="F:hydrolase activity, hydrolyzing O-glycosyl compounds"/>
    <property type="evidence" value="ECO:0007669"/>
    <property type="project" value="UniProtKB-ARBA"/>
</dbReference>
<dbReference type="CDD" id="cd04233">
    <property type="entry name" value="Auracyanin"/>
    <property type="match status" value="1"/>
</dbReference>
<dbReference type="InterPro" id="IPR011042">
    <property type="entry name" value="6-blade_b-propeller_TolB-like"/>
</dbReference>
<evidence type="ECO:0000256" key="5">
    <source>
        <dbReference type="SAM" id="MobiDB-lite"/>
    </source>
</evidence>